<dbReference type="GO" id="GO:0008703">
    <property type="term" value="F:5-amino-6-(5-phosphoribosylamino)uracil reductase activity"/>
    <property type="evidence" value="ECO:0007669"/>
    <property type="project" value="InterPro"/>
</dbReference>
<proteinExistence type="predicted"/>
<dbReference type="SUPFAM" id="SSF53597">
    <property type="entry name" value="Dihydrofolate reductase-like"/>
    <property type="match status" value="1"/>
</dbReference>
<dbReference type="Gene3D" id="3.40.430.10">
    <property type="entry name" value="Dihydrofolate Reductase, subunit A"/>
    <property type="match status" value="1"/>
</dbReference>
<dbReference type="PANTHER" id="PTHR38011">
    <property type="entry name" value="DIHYDROFOLATE REDUCTASE FAMILY PROTEIN (AFU_ORTHOLOGUE AFUA_8G06820)"/>
    <property type="match status" value="1"/>
</dbReference>
<evidence type="ECO:0000313" key="3">
    <source>
        <dbReference type="Proteomes" id="UP000188184"/>
    </source>
</evidence>
<dbReference type="EMBL" id="CP019640">
    <property type="protein sequence ID" value="AQQ54688.1"/>
    <property type="molecule type" value="Genomic_DNA"/>
</dbReference>
<dbReference type="Pfam" id="PF01872">
    <property type="entry name" value="RibD_C"/>
    <property type="match status" value="1"/>
</dbReference>
<dbReference type="InterPro" id="IPR024072">
    <property type="entry name" value="DHFR-like_dom_sf"/>
</dbReference>
<evidence type="ECO:0000259" key="1">
    <source>
        <dbReference type="Pfam" id="PF01872"/>
    </source>
</evidence>
<feature type="domain" description="Bacterial bifunctional deaminase-reductase C-terminal" evidence="1">
    <location>
        <begin position="12"/>
        <end position="173"/>
    </location>
</feature>
<keyword evidence="3" id="KW-1185">Reference proteome</keyword>
<reference evidence="2 3" key="1">
    <citation type="submission" date="2017-02" db="EMBL/GenBank/DDBJ databases">
        <title>The complete genomic sequence of a novel cold adapted crude oil-degrading bacterium Planococcus qaidamina Y42.</title>
        <authorList>
            <person name="Yang R."/>
        </authorList>
    </citation>
    <scope>NUCLEOTIDE SEQUENCE [LARGE SCALE GENOMIC DNA]</scope>
    <source>
        <strain evidence="2 3">Y42</strain>
    </source>
</reference>
<name>A0A1Q2L2K5_9BACL</name>
<evidence type="ECO:0000313" key="2">
    <source>
        <dbReference type="EMBL" id="AQQ54688.1"/>
    </source>
</evidence>
<protein>
    <recommendedName>
        <fullName evidence="1">Bacterial bifunctional deaminase-reductase C-terminal domain-containing protein</fullName>
    </recommendedName>
</protein>
<dbReference type="Proteomes" id="UP000188184">
    <property type="component" value="Chromosome"/>
</dbReference>
<dbReference type="InterPro" id="IPR050765">
    <property type="entry name" value="Riboflavin_Biosynth_HTPR"/>
</dbReference>
<dbReference type="InterPro" id="IPR002734">
    <property type="entry name" value="RibDG_C"/>
</dbReference>
<accession>A0A1Q2L2K5</accession>
<dbReference type="KEGG" id="pmar:B0X71_17315"/>
<dbReference type="PANTHER" id="PTHR38011:SF11">
    <property type="entry name" value="2,5-DIAMINO-6-RIBOSYLAMINO-4(3H)-PYRIMIDINONE 5'-PHOSPHATE REDUCTASE"/>
    <property type="match status" value="1"/>
</dbReference>
<sequence length="182" mass="20657">MEECIVDTQRSVVFYGAITVDGYLARENHSLDWLFGTEGEDESSYPEFSKTIDTQIMGRETYEQVLLLSPEGLPDDGMKHYVFSRTRNNDPEAPVEFVQGDIPAFVRKLKTEPGKKIWVVGGGKILRPLLEAELIDEFVIQLAPALIGRGIPLFLPGDYDSRLELIDVRRFGQFAEVVYRLK</sequence>
<gene>
    <name evidence="2" type="ORF">B0X71_17315</name>
</gene>
<dbReference type="AlphaFoldDB" id="A0A1Q2L2K5"/>
<organism evidence="2 3">
    <name type="scientific">Planococcus lenghuensis</name>
    <dbReference type="NCBI Taxonomy" id="2213202"/>
    <lineage>
        <taxon>Bacteria</taxon>
        <taxon>Bacillati</taxon>
        <taxon>Bacillota</taxon>
        <taxon>Bacilli</taxon>
        <taxon>Bacillales</taxon>
        <taxon>Caryophanaceae</taxon>
        <taxon>Planococcus</taxon>
    </lineage>
</organism>
<dbReference type="GO" id="GO:0009231">
    <property type="term" value="P:riboflavin biosynthetic process"/>
    <property type="evidence" value="ECO:0007669"/>
    <property type="project" value="InterPro"/>
</dbReference>